<comment type="caution">
    <text evidence="2">The sequence shown here is derived from an EMBL/GenBank/DDBJ whole genome shotgun (WGS) entry which is preliminary data.</text>
</comment>
<dbReference type="EMBL" id="JBHUKU010000026">
    <property type="protein sequence ID" value="MFD2464453.1"/>
    <property type="molecule type" value="Genomic_DNA"/>
</dbReference>
<proteinExistence type="predicted"/>
<evidence type="ECO:0000259" key="1">
    <source>
        <dbReference type="Pfam" id="PF09860"/>
    </source>
</evidence>
<organism evidence="2 3">
    <name type="scientific">Amycolatopsis samaneae</name>
    <dbReference type="NCBI Taxonomy" id="664691"/>
    <lineage>
        <taxon>Bacteria</taxon>
        <taxon>Bacillati</taxon>
        <taxon>Actinomycetota</taxon>
        <taxon>Actinomycetes</taxon>
        <taxon>Pseudonocardiales</taxon>
        <taxon>Pseudonocardiaceae</taxon>
        <taxon>Amycolatopsis</taxon>
    </lineage>
</organism>
<keyword evidence="3" id="KW-1185">Reference proteome</keyword>
<dbReference type="Proteomes" id="UP001597419">
    <property type="component" value="Unassembled WGS sequence"/>
</dbReference>
<dbReference type="InterPro" id="IPR018656">
    <property type="entry name" value="DUF2087"/>
</dbReference>
<reference evidence="3" key="1">
    <citation type="journal article" date="2019" name="Int. J. Syst. Evol. Microbiol.">
        <title>The Global Catalogue of Microorganisms (GCM) 10K type strain sequencing project: providing services to taxonomists for standard genome sequencing and annotation.</title>
        <authorList>
            <consortium name="The Broad Institute Genomics Platform"/>
            <consortium name="The Broad Institute Genome Sequencing Center for Infectious Disease"/>
            <person name="Wu L."/>
            <person name="Ma J."/>
        </authorList>
    </citation>
    <scope>NUCLEOTIDE SEQUENCE [LARGE SCALE GENOMIC DNA]</scope>
    <source>
        <strain evidence="3">CGMCC 4.7643</strain>
    </source>
</reference>
<evidence type="ECO:0000313" key="3">
    <source>
        <dbReference type="Proteomes" id="UP001597419"/>
    </source>
</evidence>
<gene>
    <name evidence="2" type="ORF">ACFSYJ_37960</name>
</gene>
<accession>A0ABW5GUH5</accession>
<dbReference type="Pfam" id="PF09860">
    <property type="entry name" value="DUF2087"/>
    <property type="match status" value="1"/>
</dbReference>
<feature type="domain" description="DUF2087" evidence="1">
    <location>
        <begin position="13"/>
        <end position="81"/>
    </location>
</feature>
<protein>
    <submittedName>
        <fullName evidence="2">DUF2087 domain-containing protein</fullName>
    </submittedName>
</protein>
<evidence type="ECO:0000313" key="2">
    <source>
        <dbReference type="EMBL" id="MFD2464453.1"/>
    </source>
</evidence>
<dbReference type="RefSeq" id="WP_345385521.1">
    <property type="nucleotide sequence ID" value="NZ_BAABHG010000001.1"/>
</dbReference>
<sequence>MTDPLEALFRHGRLVTIPRRGTLRRALFARLAERFEPGVLYTETDVRERLAPIHDDHAALRRHLVDAGLLQRSRDGGVYGRPAESRPGPD</sequence>
<name>A0ABW5GUH5_9PSEU</name>